<sequence>MKIVRTFEKNILWVVLLVGLAWFLGGVGKPPVSRAIMASMPQMGNGIGAGKSMPVSCPMKESLPCCKGKLQITLCQTALCVLSEPSQEAPVSGAVRIHPPAFRIILDSALNLPKPMMDNQSLHAPFPPRFSVSSPINRPLLI</sequence>
<comment type="caution">
    <text evidence="1">The sequence shown here is derived from an EMBL/GenBank/DDBJ whole genome shotgun (WGS) entry which is preliminary data.</text>
</comment>
<reference evidence="1 2" key="1">
    <citation type="submission" date="2014-06" db="EMBL/GenBank/DDBJ databases">
        <title>Draft genome sequence of iron oxidizing acidophile Leptospirillum ferriphilum DSM14647.</title>
        <authorList>
            <person name="Cardenas J.P."/>
            <person name="Lazcano M."/>
            <person name="Ossandon F.J."/>
            <person name="Corbett M."/>
            <person name="Holmes D.S."/>
            <person name="Watkin E."/>
        </authorList>
    </citation>
    <scope>NUCLEOTIDE SEQUENCE [LARGE SCALE GENOMIC DNA]</scope>
    <source>
        <strain evidence="1 2">DSM 14647</strain>
    </source>
</reference>
<dbReference type="AlphaFoldDB" id="A0A094YKE7"/>
<gene>
    <name evidence="1" type="ORF">LptCag_1396</name>
</gene>
<name>A0A094YKE7_9BACT</name>
<dbReference type="PATRIC" id="fig|178606.4.peg.1397"/>
<evidence type="ECO:0000313" key="2">
    <source>
        <dbReference type="Proteomes" id="UP000029452"/>
    </source>
</evidence>
<organism evidence="1 2">
    <name type="scientific">Leptospirillum ferriphilum</name>
    <dbReference type="NCBI Taxonomy" id="178606"/>
    <lineage>
        <taxon>Bacteria</taxon>
        <taxon>Pseudomonadati</taxon>
        <taxon>Nitrospirota</taxon>
        <taxon>Nitrospiria</taxon>
        <taxon>Nitrospirales</taxon>
        <taxon>Nitrospiraceae</taxon>
        <taxon>Leptospirillum</taxon>
    </lineage>
</organism>
<dbReference type="EMBL" id="JPGK01000005">
    <property type="protein sequence ID" value="KGA93686.1"/>
    <property type="molecule type" value="Genomic_DNA"/>
</dbReference>
<evidence type="ECO:0000313" key="1">
    <source>
        <dbReference type="EMBL" id="KGA93686.1"/>
    </source>
</evidence>
<dbReference type="Proteomes" id="UP000029452">
    <property type="component" value="Unassembled WGS sequence"/>
</dbReference>
<proteinExistence type="predicted"/>
<protein>
    <submittedName>
        <fullName evidence="1">Uncharacterized protein</fullName>
    </submittedName>
</protein>
<accession>A0A094YKE7</accession>